<dbReference type="OrthoDB" id="9800709at2"/>
<sequence length="137" mass="15853">MYFSHHHKTREKRLSGKKPTLRLNIWIEEDGELLFGSGRAQLLINIREYGSLKKASEVMGISYRAAWGKLKKTEEILGEPLVEKYGGNRAGYSLSPLGERLMASYAQWFEEVERFAVERAGELLPWNLKMYEDAKEE</sequence>
<dbReference type="PANTHER" id="PTHR30432">
    <property type="entry name" value="TRANSCRIPTIONAL REGULATOR MODE"/>
    <property type="match status" value="1"/>
</dbReference>
<evidence type="ECO:0000313" key="3">
    <source>
        <dbReference type="Proteomes" id="UP000448292"/>
    </source>
</evidence>
<dbReference type="AlphaFoldDB" id="A0A7M3MF42"/>
<organism evidence="2 3">
    <name type="scientific">Oceanidesulfovibrio indonesiensis</name>
    <dbReference type="NCBI Taxonomy" id="54767"/>
    <lineage>
        <taxon>Bacteria</taxon>
        <taxon>Pseudomonadati</taxon>
        <taxon>Thermodesulfobacteriota</taxon>
        <taxon>Desulfovibrionia</taxon>
        <taxon>Desulfovibrionales</taxon>
        <taxon>Desulfovibrionaceae</taxon>
        <taxon>Oceanidesulfovibrio</taxon>
    </lineage>
</organism>
<dbReference type="InterPro" id="IPR036388">
    <property type="entry name" value="WH-like_DNA-bd_sf"/>
</dbReference>
<dbReference type="Pfam" id="PF00126">
    <property type="entry name" value="HTH_1"/>
    <property type="match status" value="1"/>
</dbReference>
<evidence type="ECO:0000313" key="2">
    <source>
        <dbReference type="EMBL" id="TVM17625.1"/>
    </source>
</evidence>
<dbReference type="InterPro" id="IPR036390">
    <property type="entry name" value="WH_DNA-bd_sf"/>
</dbReference>
<protein>
    <submittedName>
        <fullName evidence="2">ModE family transcriptional regulator</fullName>
    </submittedName>
</protein>
<dbReference type="GO" id="GO:0003700">
    <property type="term" value="F:DNA-binding transcription factor activity"/>
    <property type="evidence" value="ECO:0007669"/>
    <property type="project" value="InterPro"/>
</dbReference>
<dbReference type="Gene3D" id="1.10.10.10">
    <property type="entry name" value="Winged helix-like DNA-binding domain superfamily/Winged helix DNA-binding domain"/>
    <property type="match status" value="1"/>
</dbReference>
<dbReference type="SUPFAM" id="SSF46785">
    <property type="entry name" value="Winged helix' DNA-binding domain"/>
    <property type="match status" value="1"/>
</dbReference>
<dbReference type="Proteomes" id="UP000448292">
    <property type="component" value="Unassembled WGS sequence"/>
</dbReference>
<dbReference type="EMBL" id="QMIE01000006">
    <property type="protein sequence ID" value="TVM17625.1"/>
    <property type="molecule type" value="Genomic_DNA"/>
</dbReference>
<dbReference type="InterPro" id="IPR051815">
    <property type="entry name" value="Molybdate_resp_trans_reg"/>
</dbReference>
<reference evidence="2 3" key="1">
    <citation type="submission" date="2018-06" db="EMBL/GenBank/DDBJ databases">
        <title>Complete genome of Desulfovibrio indonesiensis P37SLT.</title>
        <authorList>
            <person name="Crispim J.S."/>
            <person name="Vidigal P.M.P."/>
            <person name="Silva L.C.F."/>
            <person name="Laguardia C.N."/>
            <person name="Araujo L.C."/>
            <person name="Dias R.S."/>
            <person name="Sousa M.P."/>
            <person name="Paula S.O."/>
            <person name="Silva C."/>
        </authorList>
    </citation>
    <scope>NUCLEOTIDE SEQUENCE [LARGE SCALE GENOMIC DNA]</scope>
    <source>
        <strain evidence="2 3">P37SLT</strain>
    </source>
</reference>
<keyword evidence="3" id="KW-1185">Reference proteome</keyword>
<dbReference type="InterPro" id="IPR000847">
    <property type="entry name" value="LysR_HTH_N"/>
</dbReference>
<proteinExistence type="predicted"/>
<feature type="domain" description="HTH lysR-type" evidence="1">
    <location>
        <begin position="41"/>
        <end position="99"/>
    </location>
</feature>
<comment type="caution">
    <text evidence="2">The sequence shown here is derived from an EMBL/GenBank/DDBJ whole genome shotgun (WGS) entry which is preliminary data.</text>
</comment>
<dbReference type="PANTHER" id="PTHR30432:SF1">
    <property type="entry name" value="DNA-BINDING TRANSCRIPTIONAL DUAL REGULATOR MODE"/>
    <property type="match status" value="1"/>
</dbReference>
<accession>A0A7M3MF42</accession>
<gene>
    <name evidence="2" type="ORF">DPQ33_08260</name>
</gene>
<name>A0A7M3MF42_9BACT</name>
<evidence type="ECO:0000259" key="1">
    <source>
        <dbReference type="Pfam" id="PF00126"/>
    </source>
</evidence>